<dbReference type="Gene3D" id="2.40.50.180">
    <property type="entry name" value="CheA-289, Domain 4"/>
    <property type="match status" value="1"/>
</dbReference>
<dbReference type="AlphaFoldDB" id="A0A7C4UGW7"/>
<organism evidence="2">
    <name type="scientific">candidate division WOR-3 bacterium</name>
    <dbReference type="NCBI Taxonomy" id="2052148"/>
    <lineage>
        <taxon>Bacteria</taxon>
        <taxon>Bacteria division WOR-3</taxon>
    </lineage>
</organism>
<accession>A0A7C4UGW7</accession>
<dbReference type="GO" id="GO:0007165">
    <property type="term" value="P:signal transduction"/>
    <property type="evidence" value="ECO:0007669"/>
    <property type="project" value="InterPro"/>
</dbReference>
<dbReference type="PANTHER" id="PTHR22617">
    <property type="entry name" value="CHEMOTAXIS SENSOR HISTIDINE KINASE-RELATED"/>
    <property type="match status" value="1"/>
</dbReference>
<dbReference type="PROSITE" id="PS50851">
    <property type="entry name" value="CHEW"/>
    <property type="match status" value="1"/>
</dbReference>
<dbReference type="GO" id="GO:0006935">
    <property type="term" value="P:chemotaxis"/>
    <property type="evidence" value="ECO:0007669"/>
    <property type="project" value="InterPro"/>
</dbReference>
<dbReference type="Gene3D" id="2.30.30.40">
    <property type="entry name" value="SH3 Domains"/>
    <property type="match status" value="1"/>
</dbReference>
<evidence type="ECO:0000259" key="1">
    <source>
        <dbReference type="PROSITE" id="PS50851"/>
    </source>
</evidence>
<dbReference type="SUPFAM" id="SSF50341">
    <property type="entry name" value="CheW-like"/>
    <property type="match status" value="1"/>
</dbReference>
<dbReference type="EMBL" id="DTHG01000083">
    <property type="protein sequence ID" value="HGW92158.1"/>
    <property type="molecule type" value="Genomic_DNA"/>
</dbReference>
<gene>
    <name evidence="2" type="ORF">ENV67_06435</name>
</gene>
<dbReference type="GO" id="GO:0005829">
    <property type="term" value="C:cytosol"/>
    <property type="evidence" value="ECO:0007669"/>
    <property type="project" value="TreeGrafter"/>
</dbReference>
<dbReference type="Pfam" id="PF01584">
    <property type="entry name" value="CheW"/>
    <property type="match status" value="1"/>
</dbReference>
<sequence>MEILTFRLQNEGYGIELSRVVEIVENLKIIKVPLAPVYVEGIANLRGDIIAVINLKKRFKGEGGNESPFVIITKYGDEKVGLTVDTIEGIKKVSEEEINIPEKTIKKLIPPEFISGVFTIEKDKFLLLNIQKIIEEKGG</sequence>
<dbReference type="InterPro" id="IPR002545">
    <property type="entry name" value="CheW-lke_dom"/>
</dbReference>
<proteinExistence type="predicted"/>
<dbReference type="InterPro" id="IPR036061">
    <property type="entry name" value="CheW-like_dom_sf"/>
</dbReference>
<comment type="caution">
    <text evidence="2">The sequence shown here is derived from an EMBL/GenBank/DDBJ whole genome shotgun (WGS) entry which is preliminary data.</text>
</comment>
<dbReference type="SMART" id="SM00260">
    <property type="entry name" value="CheW"/>
    <property type="match status" value="1"/>
</dbReference>
<protein>
    <submittedName>
        <fullName evidence="2">Purine-binding chemotaxis protein CheW</fullName>
    </submittedName>
</protein>
<reference evidence="2" key="1">
    <citation type="journal article" date="2020" name="mSystems">
        <title>Genome- and Community-Level Interaction Insights into Carbon Utilization and Element Cycling Functions of Hydrothermarchaeota in Hydrothermal Sediment.</title>
        <authorList>
            <person name="Zhou Z."/>
            <person name="Liu Y."/>
            <person name="Xu W."/>
            <person name="Pan J."/>
            <person name="Luo Z.H."/>
            <person name="Li M."/>
        </authorList>
    </citation>
    <scope>NUCLEOTIDE SEQUENCE [LARGE SCALE GENOMIC DNA]</scope>
    <source>
        <strain evidence="2">SpSt-780</strain>
    </source>
</reference>
<name>A0A7C4UGW7_UNCW3</name>
<dbReference type="InterPro" id="IPR039315">
    <property type="entry name" value="CheW"/>
</dbReference>
<feature type="domain" description="CheW-like" evidence="1">
    <location>
        <begin position="1"/>
        <end position="139"/>
    </location>
</feature>
<evidence type="ECO:0000313" key="2">
    <source>
        <dbReference type="EMBL" id="HGW92158.1"/>
    </source>
</evidence>
<dbReference type="PANTHER" id="PTHR22617:SF23">
    <property type="entry name" value="CHEMOTAXIS PROTEIN CHEW"/>
    <property type="match status" value="1"/>
</dbReference>